<dbReference type="InterPro" id="IPR006073">
    <property type="entry name" value="GTP-bd"/>
</dbReference>
<keyword evidence="5" id="KW-0547">Nucleotide-binding</keyword>
<dbReference type="InterPro" id="IPR052279">
    <property type="entry name" value="EngB_GTPase"/>
</dbReference>
<dbReference type="PANTHER" id="PTHR46498">
    <property type="entry name" value="GTP-BINDING PROTEIN 8"/>
    <property type="match status" value="1"/>
</dbReference>
<sequence length="296" mass="34382">MRLKPNLESSNREHHPSRAVNHSPIAIYLTWSSASMSFHNHQEELYLKNFTKHLSWIRNDCNKKKYLQEPILEDHLIFQPNPKEIQEGMTLFEPHGKKHKVKFLKSVFDVKDLPDEKLPEVAFLGRSNVGKSSLLKCLFHSSPDLRVDVSRKPGRTKCLNFYELENTFRLIDMPGYGYNMPEHFVESVENYISSRRNLTRTFLLIDSKVGILSADKIAFKMFEEFSIPYVIILTKIDKCRHHLLLKNLFSILKTQNQIICFPQPFLISSLTGEGIPFLQTFIAYITGNIAVNSLQR</sequence>
<evidence type="ECO:0000256" key="2">
    <source>
        <dbReference type="ARBA" id="ARBA00009638"/>
    </source>
</evidence>
<keyword evidence="6" id="KW-0460">Magnesium</keyword>
<name>A0AA36F490_OCTVU</name>
<evidence type="ECO:0000313" key="10">
    <source>
        <dbReference type="Proteomes" id="UP001162480"/>
    </source>
</evidence>
<dbReference type="EMBL" id="OX597820">
    <property type="protein sequence ID" value="CAI9725136.1"/>
    <property type="molecule type" value="Genomic_DNA"/>
</dbReference>
<dbReference type="GO" id="GO:0005739">
    <property type="term" value="C:mitochondrion"/>
    <property type="evidence" value="ECO:0007669"/>
    <property type="project" value="TreeGrafter"/>
</dbReference>
<dbReference type="Proteomes" id="UP001162480">
    <property type="component" value="Chromosome 7"/>
</dbReference>
<dbReference type="SUPFAM" id="SSF52540">
    <property type="entry name" value="P-loop containing nucleoside triphosphate hydrolases"/>
    <property type="match status" value="1"/>
</dbReference>
<comment type="cofactor">
    <cofactor evidence="1">
        <name>Mg(2+)</name>
        <dbReference type="ChEBI" id="CHEBI:18420"/>
    </cofactor>
</comment>
<dbReference type="NCBIfam" id="TIGR03598">
    <property type="entry name" value="GTPase_YsxC"/>
    <property type="match status" value="1"/>
</dbReference>
<reference evidence="9" key="1">
    <citation type="submission" date="2023-08" db="EMBL/GenBank/DDBJ databases">
        <authorList>
            <person name="Alioto T."/>
            <person name="Alioto T."/>
            <person name="Gomez Garrido J."/>
        </authorList>
    </citation>
    <scope>NUCLEOTIDE SEQUENCE</scope>
</reference>
<evidence type="ECO:0000256" key="6">
    <source>
        <dbReference type="ARBA" id="ARBA00022842"/>
    </source>
</evidence>
<gene>
    <name evidence="9" type="ORF">OCTVUL_1B008756</name>
</gene>
<dbReference type="GO" id="GO:0046872">
    <property type="term" value="F:metal ion binding"/>
    <property type="evidence" value="ECO:0007669"/>
    <property type="project" value="UniProtKB-KW"/>
</dbReference>
<accession>A0AA36F490</accession>
<evidence type="ECO:0000256" key="4">
    <source>
        <dbReference type="ARBA" id="ARBA00022723"/>
    </source>
</evidence>
<dbReference type="FunFam" id="3.40.50.300:FF:000857">
    <property type="entry name" value="GTP-binding protein 8 isoform X1"/>
    <property type="match status" value="1"/>
</dbReference>
<evidence type="ECO:0000259" key="8">
    <source>
        <dbReference type="PROSITE" id="PS51706"/>
    </source>
</evidence>
<protein>
    <recommendedName>
        <fullName evidence="3">GTP-binding protein 8</fullName>
    </recommendedName>
</protein>
<dbReference type="InterPro" id="IPR027417">
    <property type="entry name" value="P-loop_NTPase"/>
</dbReference>
<evidence type="ECO:0000256" key="7">
    <source>
        <dbReference type="ARBA" id="ARBA00023134"/>
    </source>
</evidence>
<dbReference type="PANTHER" id="PTHR46498:SF1">
    <property type="entry name" value="GTP-BINDING PROTEIN 8"/>
    <property type="match status" value="1"/>
</dbReference>
<proteinExistence type="inferred from homology"/>
<evidence type="ECO:0000256" key="5">
    <source>
        <dbReference type="ARBA" id="ARBA00022741"/>
    </source>
</evidence>
<organism evidence="9 10">
    <name type="scientific">Octopus vulgaris</name>
    <name type="common">Common octopus</name>
    <dbReference type="NCBI Taxonomy" id="6645"/>
    <lineage>
        <taxon>Eukaryota</taxon>
        <taxon>Metazoa</taxon>
        <taxon>Spiralia</taxon>
        <taxon>Lophotrochozoa</taxon>
        <taxon>Mollusca</taxon>
        <taxon>Cephalopoda</taxon>
        <taxon>Coleoidea</taxon>
        <taxon>Octopodiformes</taxon>
        <taxon>Octopoda</taxon>
        <taxon>Incirrata</taxon>
        <taxon>Octopodidae</taxon>
        <taxon>Octopus</taxon>
    </lineage>
</organism>
<dbReference type="PROSITE" id="PS51706">
    <property type="entry name" value="G_ENGB"/>
    <property type="match status" value="1"/>
</dbReference>
<dbReference type="InterPro" id="IPR030393">
    <property type="entry name" value="G_ENGB_dom"/>
</dbReference>
<evidence type="ECO:0000256" key="1">
    <source>
        <dbReference type="ARBA" id="ARBA00001946"/>
    </source>
</evidence>
<keyword evidence="10" id="KW-1185">Reference proteome</keyword>
<feature type="domain" description="EngB-type G" evidence="8">
    <location>
        <begin position="117"/>
        <end position="288"/>
    </location>
</feature>
<keyword evidence="4" id="KW-0479">Metal-binding</keyword>
<dbReference type="GO" id="GO:0005525">
    <property type="term" value="F:GTP binding"/>
    <property type="evidence" value="ECO:0007669"/>
    <property type="project" value="UniProtKB-KW"/>
</dbReference>
<dbReference type="InterPro" id="IPR019987">
    <property type="entry name" value="GTP-bd_ribosome_bio_YsxC"/>
</dbReference>
<keyword evidence="7" id="KW-0342">GTP-binding</keyword>
<comment type="similarity">
    <text evidence="2">Belongs to the TRAFAC class TrmE-Era-EngA-EngB-Septin-like GTPase superfamily. EngB GTPase family.</text>
</comment>
<dbReference type="CDD" id="cd01876">
    <property type="entry name" value="YihA_EngB"/>
    <property type="match status" value="1"/>
</dbReference>
<evidence type="ECO:0000256" key="3">
    <source>
        <dbReference type="ARBA" id="ARBA00015370"/>
    </source>
</evidence>
<dbReference type="Pfam" id="PF01926">
    <property type="entry name" value="MMR_HSR1"/>
    <property type="match status" value="1"/>
</dbReference>
<dbReference type="AlphaFoldDB" id="A0AA36F490"/>
<dbReference type="Gene3D" id="3.40.50.300">
    <property type="entry name" value="P-loop containing nucleotide triphosphate hydrolases"/>
    <property type="match status" value="1"/>
</dbReference>
<evidence type="ECO:0000313" key="9">
    <source>
        <dbReference type="EMBL" id="CAI9725136.1"/>
    </source>
</evidence>